<evidence type="ECO:0000313" key="5">
    <source>
        <dbReference type="Proteomes" id="UP000656244"/>
    </source>
</evidence>
<keyword evidence="1" id="KW-0472">Membrane</keyword>
<keyword evidence="2" id="KW-0732">Signal</keyword>
<dbReference type="EMBL" id="JACNMF010000001">
    <property type="protein sequence ID" value="MBC3757304.1"/>
    <property type="molecule type" value="Genomic_DNA"/>
</dbReference>
<organism evidence="4 5">
    <name type="scientific">Hyunsoonleella aquatilis</name>
    <dbReference type="NCBI Taxonomy" id="2762758"/>
    <lineage>
        <taxon>Bacteria</taxon>
        <taxon>Pseudomonadati</taxon>
        <taxon>Bacteroidota</taxon>
        <taxon>Flavobacteriia</taxon>
        <taxon>Flavobacteriales</taxon>
        <taxon>Flavobacteriaceae</taxon>
    </lineage>
</organism>
<sequence>MIRCFKYFRYATCLLLYLNTTAFEAQSISVDSDIEDLKKTVQIADSLFSNNNLVLSESILHQVLHHFANDSNVTKEFHFKTYNLLGLINTRLQKLDSSNYYYAEALRFLNQSPQGTLEKKYTRGITKNSVALNQFNTGKTEKAIASLHEAIVQLHDYSNEITDEAEKLKGTKKRLACIDNLAGFYRGVGDNERAIDLATFAYTEKQKILPRSDNGLTISQLILGHLHLIARNFDKAGAFTDKGLKNIENIPFAKAYAYLVRASIYENIDDFENAQKMYEKCEAFYRENFNGVYSNSFLDGLVEMSRFYAKLGMNKKALALAFEGYNFTQKKSYQNELLKFFQTQNLAIVYFDIKDYDNALKYSNKALSFFDKGRLNMNSLLDSIQNETRKPLSLLIKSKSEYFLKKEHSTSSLDSLLKQTEAALKIVERRKNIIKTHADLETLLYDSNALIDFRKRLLIDLYDKNKDQSHLVNLIELHESSIYNRIRSRLNLKRVNFYNVPEATILRESALKENMFATLNGKEASFESFMESNNEWNIFLDSLKQTFPKYHKMRYASIEEPLDNLHKDIPKNATVVRYMYVDTSLYGLVFSKNHKELFKLNHKGVSDAISNLAENQSGLESTSDNLYQLYGQLWKPFESNIDTEHVIIIPDGNLFNLSFESLTPFKINSFKDLKSKSLLSDHSISYNYSLLLIGKNKKPINYEKDFVAFAPEFNDRMKDSYKVAITDSIGLDKTYLSLLPQPFSVDLAKEYSKVFNGDYFINENASKTIFKNEANEHKIIHIGTHAESNNLTPELSRLIFAKNESVEDNSLYTYEIYNENLNSNLAILTACETGKPAYQAGEGMISLAHAFNYAGSESILTSLWKIDEKSSAEILKLFYKYIKRGLPKDKALQQAKLDYISKAEGRTVTPQYWAGLVLIGDTSPIIISGPSKFAWYLISILILITAAVILIIRRNKLRV</sequence>
<dbReference type="Pfam" id="PF12770">
    <property type="entry name" value="CHAT"/>
    <property type="match status" value="1"/>
</dbReference>
<dbReference type="InterPro" id="IPR024983">
    <property type="entry name" value="CHAT_dom"/>
</dbReference>
<evidence type="ECO:0000259" key="3">
    <source>
        <dbReference type="Pfam" id="PF12770"/>
    </source>
</evidence>
<dbReference type="InterPro" id="IPR011990">
    <property type="entry name" value="TPR-like_helical_dom_sf"/>
</dbReference>
<protein>
    <submittedName>
        <fullName evidence="4">CHAT domain-containing protein</fullName>
    </submittedName>
</protein>
<gene>
    <name evidence="4" type="ORF">H7U19_02735</name>
</gene>
<proteinExistence type="predicted"/>
<dbReference type="AlphaFoldDB" id="A0A923HA48"/>
<accession>A0A923HA48</accession>
<dbReference type="Gene3D" id="1.25.40.10">
    <property type="entry name" value="Tetratricopeptide repeat domain"/>
    <property type="match status" value="2"/>
</dbReference>
<keyword evidence="1" id="KW-1133">Transmembrane helix</keyword>
<feature type="signal peptide" evidence="2">
    <location>
        <begin position="1"/>
        <end position="25"/>
    </location>
</feature>
<name>A0A923HA48_9FLAO</name>
<dbReference type="Proteomes" id="UP000656244">
    <property type="component" value="Unassembled WGS sequence"/>
</dbReference>
<feature type="domain" description="CHAT" evidence="3">
    <location>
        <begin position="627"/>
        <end position="921"/>
    </location>
</feature>
<dbReference type="PANTHER" id="PTHR10098:SF108">
    <property type="entry name" value="TETRATRICOPEPTIDE REPEAT PROTEIN 28"/>
    <property type="match status" value="1"/>
</dbReference>
<dbReference type="Pfam" id="PF13181">
    <property type="entry name" value="TPR_8"/>
    <property type="match status" value="2"/>
</dbReference>
<evidence type="ECO:0000256" key="2">
    <source>
        <dbReference type="SAM" id="SignalP"/>
    </source>
</evidence>
<dbReference type="RefSeq" id="WP_186558389.1">
    <property type="nucleotide sequence ID" value="NZ_JACNMF010000001.1"/>
</dbReference>
<evidence type="ECO:0000256" key="1">
    <source>
        <dbReference type="SAM" id="Phobius"/>
    </source>
</evidence>
<dbReference type="InterPro" id="IPR019734">
    <property type="entry name" value="TPR_rpt"/>
</dbReference>
<comment type="caution">
    <text evidence="4">The sequence shown here is derived from an EMBL/GenBank/DDBJ whole genome shotgun (WGS) entry which is preliminary data.</text>
</comment>
<dbReference type="PANTHER" id="PTHR10098">
    <property type="entry name" value="RAPSYN-RELATED"/>
    <property type="match status" value="1"/>
</dbReference>
<feature type="chain" id="PRO_5037058474" evidence="2">
    <location>
        <begin position="26"/>
        <end position="959"/>
    </location>
</feature>
<keyword evidence="1" id="KW-0812">Transmembrane</keyword>
<reference evidence="4" key="1">
    <citation type="submission" date="2020-08" db="EMBL/GenBank/DDBJ databases">
        <title>Hyunsoonleella sp. strain SJ7 genome sequencing and assembly.</title>
        <authorList>
            <person name="Kim I."/>
        </authorList>
    </citation>
    <scope>NUCLEOTIDE SEQUENCE</scope>
    <source>
        <strain evidence="4">SJ7</strain>
    </source>
</reference>
<dbReference type="SMART" id="SM00028">
    <property type="entry name" value="TPR"/>
    <property type="match status" value="5"/>
</dbReference>
<evidence type="ECO:0000313" key="4">
    <source>
        <dbReference type="EMBL" id="MBC3757304.1"/>
    </source>
</evidence>
<keyword evidence="5" id="KW-1185">Reference proteome</keyword>
<dbReference type="SUPFAM" id="SSF48452">
    <property type="entry name" value="TPR-like"/>
    <property type="match status" value="1"/>
</dbReference>
<feature type="transmembrane region" description="Helical" evidence="1">
    <location>
        <begin position="933"/>
        <end position="952"/>
    </location>
</feature>